<dbReference type="Gene3D" id="3.30.70.1450">
    <property type="entry name" value="Regulator of K+ conductance, C-terminal domain"/>
    <property type="match status" value="1"/>
</dbReference>
<evidence type="ECO:0000256" key="1">
    <source>
        <dbReference type="ARBA" id="ARBA00004651"/>
    </source>
</evidence>
<dbReference type="AlphaFoldDB" id="A0A511RHV5"/>
<dbReference type="Gene3D" id="1.10.287.70">
    <property type="match status" value="1"/>
</dbReference>
<feature type="transmembrane region" description="Helical" evidence="2">
    <location>
        <begin position="85"/>
        <end position="108"/>
    </location>
</feature>
<dbReference type="Pfam" id="PF07885">
    <property type="entry name" value="Ion_trans_2"/>
    <property type="match status" value="1"/>
</dbReference>
<sequence length="364" mass="41443">MRRRKRRRRTRLRERYERRLFEILRELSIPLVILHFTLAVGTLGYMALSGGDFINSFYMTVITIGTIGFGEVVQGADTTAGRIFTTFLALGGVGVFTSTITVIARVIFKEELQHLWRRLSMMNAIDKLEGHYILAGFDEVTAELARLLERRKVPFVVLDDTQEGLARIAELRLPYYLPEAPFEQETLLAAGIRRAEGMVVNLGDDARNISIIAVARLLRPEPEEFAIYSFASSPDDAERLEELGANRAFFPGRMVAGRLAAYLFHPESSYLQGLFDRLAFGEETDVDLLEVRVEEGHPWAGRRVGELRRELRVNVVALRLPGGRLELELDDEREVQPGCALILFGRAERLEKLRERLEVERELP</sequence>
<evidence type="ECO:0000259" key="4">
    <source>
        <dbReference type="PROSITE" id="PS51202"/>
    </source>
</evidence>
<dbReference type="SUPFAM" id="SSF51735">
    <property type="entry name" value="NAD(P)-binding Rossmann-fold domains"/>
    <property type="match status" value="1"/>
</dbReference>
<dbReference type="RefSeq" id="WP_147145756.1">
    <property type="nucleotide sequence ID" value="NZ_BJXN01000003.1"/>
</dbReference>
<name>A0A511RHV5_9DEIN</name>
<dbReference type="InterPro" id="IPR003148">
    <property type="entry name" value="RCK_N"/>
</dbReference>
<feature type="transmembrane region" description="Helical" evidence="2">
    <location>
        <begin position="53"/>
        <end position="73"/>
    </location>
</feature>
<dbReference type="SUPFAM" id="SSF116726">
    <property type="entry name" value="TrkA C-terminal domain-like"/>
    <property type="match status" value="1"/>
</dbReference>
<evidence type="ECO:0000259" key="3">
    <source>
        <dbReference type="PROSITE" id="PS51201"/>
    </source>
</evidence>
<feature type="transmembrane region" description="Helical" evidence="2">
    <location>
        <begin position="20"/>
        <end position="47"/>
    </location>
</feature>
<dbReference type="Pfam" id="PF02080">
    <property type="entry name" value="TrkA_C"/>
    <property type="match status" value="1"/>
</dbReference>
<dbReference type="EMBL" id="BJXN01000003">
    <property type="protein sequence ID" value="GEM89205.1"/>
    <property type="molecule type" value="Genomic_DNA"/>
</dbReference>
<dbReference type="Proteomes" id="UP000321827">
    <property type="component" value="Unassembled WGS sequence"/>
</dbReference>
<comment type="caution">
    <text evidence="5">The sequence shown here is derived from an EMBL/GenBank/DDBJ whole genome shotgun (WGS) entry which is preliminary data.</text>
</comment>
<keyword evidence="2" id="KW-0812">Transmembrane</keyword>
<keyword evidence="2" id="KW-1133">Transmembrane helix</keyword>
<dbReference type="PANTHER" id="PTHR43833:SF9">
    <property type="entry name" value="POTASSIUM CHANNEL PROTEIN YUGO-RELATED"/>
    <property type="match status" value="1"/>
</dbReference>
<dbReference type="PROSITE" id="PS51201">
    <property type="entry name" value="RCK_N"/>
    <property type="match status" value="1"/>
</dbReference>
<dbReference type="GO" id="GO:0006813">
    <property type="term" value="P:potassium ion transport"/>
    <property type="evidence" value="ECO:0007669"/>
    <property type="project" value="InterPro"/>
</dbReference>
<dbReference type="InterPro" id="IPR006037">
    <property type="entry name" value="RCK_C"/>
</dbReference>
<dbReference type="GO" id="GO:0008324">
    <property type="term" value="F:monoatomic cation transmembrane transporter activity"/>
    <property type="evidence" value="ECO:0007669"/>
    <property type="project" value="InterPro"/>
</dbReference>
<proteinExistence type="predicted"/>
<feature type="domain" description="RCK C-terminal" evidence="4">
    <location>
        <begin position="275"/>
        <end position="359"/>
    </location>
</feature>
<gene>
    <name evidence="5" type="ORF">ODE01S_06390</name>
</gene>
<dbReference type="Pfam" id="PF02254">
    <property type="entry name" value="TrkA_N"/>
    <property type="match status" value="1"/>
</dbReference>
<dbReference type="InterPro" id="IPR036291">
    <property type="entry name" value="NAD(P)-bd_dom_sf"/>
</dbReference>
<accession>A0A511RHV5</accession>
<dbReference type="Gene3D" id="3.40.50.720">
    <property type="entry name" value="NAD(P)-binding Rossmann-like Domain"/>
    <property type="match status" value="1"/>
</dbReference>
<dbReference type="InterPro" id="IPR013099">
    <property type="entry name" value="K_chnl_dom"/>
</dbReference>
<dbReference type="InterPro" id="IPR036721">
    <property type="entry name" value="RCK_C_sf"/>
</dbReference>
<feature type="domain" description="RCK N-terminal" evidence="3">
    <location>
        <begin position="129"/>
        <end position="250"/>
    </location>
</feature>
<dbReference type="InterPro" id="IPR050721">
    <property type="entry name" value="Trk_Ktr_HKT_K-transport"/>
</dbReference>
<protein>
    <submittedName>
        <fullName evidence="5">Potassium transporter TrkA</fullName>
    </submittedName>
</protein>
<evidence type="ECO:0000313" key="6">
    <source>
        <dbReference type="Proteomes" id="UP000321827"/>
    </source>
</evidence>
<dbReference type="GO" id="GO:0005886">
    <property type="term" value="C:plasma membrane"/>
    <property type="evidence" value="ECO:0007669"/>
    <property type="project" value="UniProtKB-SubCell"/>
</dbReference>
<dbReference type="SUPFAM" id="SSF81324">
    <property type="entry name" value="Voltage-gated potassium channels"/>
    <property type="match status" value="1"/>
</dbReference>
<dbReference type="PROSITE" id="PS51202">
    <property type="entry name" value="RCK_C"/>
    <property type="match status" value="1"/>
</dbReference>
<reference evidence="5 6" key="1">
    <citation type="submission" date="2019-07" db="EMBL/GenBank/DDBJ databases">
        <title>Whole genome shotgun sequence of Oceanithermus desulfurans NBRC 100063.</title>
        <authorList>
            <person name="Hosoyama A."/>
            <person name="Uohara A."/>
            <person name="Ohji S."/>
            <person name="Ichikawa N."/>
        </authorList>
    </citation>
    <scope>NUCLEOTIDE SEQUENCE [LARGE SCALE GENOMIC DNA]</scope>
    <source>
        <strain evidence="5 6">NBRC 100063</strain>
    </source>
</reference>
<evidence type="ECO:0000313" key="5">
    <source>
        <dbReference type="EMBL" id="GEM89205.1"/>
    </source>
</evidence>
<evidence type="ECO:0000256" key="2">
    <source>
        <dbReference type="SAM" id="Phobius"/>
    </source>
</evidence>
<organism evidence="5 6">
    <name type="scientific">Oceanithermus desulfurans NBRC 100063</name>
    <dbReference type="NCBI Taxonomy" id="1227550"/>
    <lineage>
        <taxon>Bacteria</taxon>
        <taxon>Thermotogati</taxon>
        <taxon>Deinococcota</taxon>
        <taxon>Deinococci</taxon>
        <taxon>Thermales</taxon>
        <taxon>Thermaceae</taxon>
        <taxon>Oceanithermus</taxon>
    </lineage>
</organism>
<keyword evidence="2" id="KW-0472">Membrane</keyword>
<comment type="subcellular location">
    <subcellularLocation>
        <location evidence="1">Cell membrane</location>
        <topology evidence="1">Multi-pass membrane protein</topology>
    </subcellularLocation>
</comment>
<dbReference type="PANTHER" id="PTHR43833">
    <property type="entry name" value="POTASSIUM CHANNEL PROTEIN 2-RELATED-RELATED"/>
    <property type="match status" value="1"/>
</dbReference>
<dbReference type="OrthoDB" id="10660at2"/>